<name>S5Z0E9_GEOG3</name>
<feature type="region of interest" description="Disordered" evidence="2">
    <location>
        <begin position="177"/>
        <end position="206"/>
    </location>
</feature>
<dbReference type="PANTHER" id="PTHR30404:SF0">
    <property type="entry name" value="N-ACETYLMURAMOYL-L-ALANINE AMIDASE AMIC"/>
    <property type="match status" value="1"/>
</dbReference>
<keyword evidence="1" id="KW-0378">Hydrolase</keyword>
<dbReference type="RefSeq" id="WP_020958433.1">
    <property type="nucleotide sequence ID" value="NC_022080.4"/>
</dbReference>
<protein>
    <submittedName>
        <fullName evidence="4">N-acetylmuramoyl-L-alanine amidase</fullName>
    </submittedName>
</protein>
<dbReference type="Pfam" id="PF01520">
    <property type="entry name" value="Amidase_3"/>
    <property type="match status" value="1"/>
</dbReference>
<proteinExistence type="predicted"/>
<dbReference type="GO" id="GO:0030288">
    <property type="term" value="C:outer membrane-bounded periplasmic space"/>
    <property type="evidence" value="ECO:0007669"/>
    <property type="project" value="TreeGrafter"/>
</dbReference>
<dbReference type="PATRIC" id="fig|1345697.3.peg.198"/>
<dbReference type="SMART" id="SM00646">
    <property type="entry name" value="Ami_3"/>
    <property type="match status" value="1"/>
</dbReference>
<dbReference type="SUPFAM" id="SSF53187">
    <property type="entry name" value="Zn-dependent exopeptidases"/>
    <property type="match status" value="1"/>
</dbReference>
<keyword evidence="5" id="KW-1185">Reference proteome</keyword>
<dbReference type="HOGENOM" id="CLU_014322_9_1_9"/>
<evidence type="ECO:0000313" key="5">
    <source>
        <dbReference type="Proteomes" id="UP000015500"/>
    </source>
</evidence>
<evidence type="ECO:0000256" key="2">
    <source>
        <dbReference type="SAM" id="MobiDB-lite"/>
    </source>
</evidence>
<dbReference type="AlphaFoldDB" id="S5Z0E9"/>
<dbReference type="STRING" id="1921421.M493_01325"/>
<dbReference type="InterPro" id="IPR002508">
    <property type="entry name" value="MurNAc-LAA_cat"/>
</dbReference>
<gene>
    <name evidence="4" type="ORF">M493_01325</name>
</gene>
<dbReference type="OrthoDB" id="9763643at2"/>
<sequence>MPKIFIDPGHGGIDTGAVGNGLQEKDITLSIALEMRRLLQSEYEGVLIQLSRMSDETVSLEERTNRANRWGADVYVSIHVNAGGGTGYEDYIYHELSRNSRTARIRDVLHEEIIRATRFRDRGKKEANFHVLRETTMPAVLTENGFIDHKEDAEKLADPNFLRTIARGHVNGLERALGLRKKPNAPNNPPPSRPDEGDGRAPSGSYLTRVIVDGTQVGAFAEPDNVLRQVEHYLGKAERIVLEKVEDE</sequence>
<dbReference type="InterPro" id="IPR050695">
    <property type="entry name" value="N-acetylmuramoyl_amidase_3"/>
</dbReference>
<dbReference type="EMBL" id="CP006254">
    <property type="protein sequence ID" value="AGT30417.1"/>
    <property type="molecule type" value="Genomic_DNA"/>
</dbReference>
<dbReference type="CDD" id="cd02696">
    <property type="entry name" value="MurNAc-LAA"/>
    <property type="match status" value="1"/>
</dbReference>
<dbReference type="Gene3D" id="3.40.630.40">
    <property type="entry name" value="Zn-dependent exopeptidases"/>
    <property type="match status" value="1"/>
</dbReference>
<feature type="domain" description="MurNAc-LAA" evidence="3">
    <location>
        <begin position="64"/>
        <end position="174"/>
    </location>
</feature>
<reference evidence="4 5" key="1">
    <citation type="journal article" date="2014" name="Genome Announc.">
        <title>Complete Genome Sequence of the Thermophilic Polychlorinated Biphenyl Degrader Geobacillus sp. Strain JF8 (NBRC 109937).</title>
        <authorList>
            <person name="Shintani M."/>
            <person name="Ohtsubo Y."/>
            <person name="Fukuda K."/>
            <person name="Hosoyama A."/>
            <person name="Ohji S."/>
            <person name="Yamazoe A."/>
            <person name="Fujita N."/>
            <person name="Nagata Y."/>
            <person name="Tsuda M."/>
            <person name="Hatta T."/>
            <person name="Kimbara K."/>
        </authorList>
    </citation>
    <scope>NUCLEOTIDE SEQUENCE [LARGE SCALE GENOMIC DNA]</scope>
    <source>
        <strain evidence="4 5">JF8</strain>
    </source>
</reference>
<dbReference type="GO" id="GO:0009253">
    <property type="term" value="P:peptidoglycan catabolic process"/>
    <property type="evidence" value="ECO:0007669"/>
    <property type="project" value="InterPro"/>
</dbReference>
<evidence type="ECO:0000313" key="4">
    <source>
        <dbReference type="EMBL" id="AGT30417.1"/>
    </source>
</evidence>
<organism evidence="4 5">
    <name type="scientific">Geobacillus genomosp. 3</name>
    <dbReference type="NCBI Taxonomy" id="1921421"/>
    <lineage>
        <taxon>Bacteria</taxon>
        <taxon>Bacillati</taxon>
        <taxon>Bacillota</taxon>
        <taxon>Bacilli</taxon>
        <taxon>Bacillales</taxon>
        <taxon>Anoxybacillaceae</taxon>
        <taxon>Geobacillus</taxon>
    </lineage>
</organism>
<evidence type="ECO:0000259" key="3">
    <source>
        <dbReference type="SMART" id="SM00646"/>
    </source>
</evidence>
<dbReference type="Proteomes" id="UP000015500">
    <property type="component" value="Chromosome"/>
</dbReference>
<dbReference type="GO" id="GO:0008745">
    <property type="term" value="F:N-acetylmuramoyl-L-alanine amidase activity"/>
    <property type="evidence" value="ECO:0007669"/>
    <property type="project" value="InterPro"/>
</dbReference>
<dbReference type="KEGG" id="gjf:M493_01325"/>
<accession>S5Z0E9</accession>
<evidence type="ECO:0000256" key="1">
    <source>
        <dbReference type="ARBA" id="ARBA00022801"/>
    </source>
</evidence>
<dbReference type="PANTHER" id="PTHR30404">
    <property type="entry name" value="N-ACETYLMURAMOYL-L-ALANINE AMIDASE"/>
    <property type="match status" value="1"/>
</dbReference>